<evidence type="ECO:0000256" key="1">
    <source>
        <dbReference type="SAM" id="Phobius"/>
    </source>
</evidence>
<feature type="transmembrane region" description="Helical" evidence="1">
    <location>
        <begin position="142"/>
        <end position="160"/>
    </location>
</feature>
<dbReference type="Proteomes" id="UP000562027">
    <property type="component" value="Unassembled WGS sequence"/>
</dbReference>
<keyword evidence="1" id="KW-1133">Transmembrane helix</keyword>
<keyword evidence="1" id="KW-0812">Transmembrane</keyword>
<accession>A0A840L3T8</accession>
<sequence>MRVPDFWAEARKLHRAEGRQITVRRLGWSETSEADAAQMAEQRAHEALRRILAGEKLERLEPKVAYNGAEGVPIREEVLARHGEDVITRNAYGAHCLNSPHTLFADIDFAPQRSLRWGIASFLVLTLLSALAAVIFRRAGLFVLLLLPAMLLAAPLRNWLQDGWTRLRGGPEGMARARIQRFLAGRPSWSLRLYRTPAGLRLLATHQTFEADSAEAQDFFTAVGTDPLYARMCRRQRCFRARLTAKPWRAGIAAHMRPRPGVWPVSPERRHLRAAWVARYEQAAAEFAACHYVETLGGGGVDPRVWVTVELHDHQSRALRNGLALA</sequence>
<evidence type="ECO:0000313" key="3">
    <source>
        <dbReference type="Proteomes" id="UP000562027"/>
    </source>
</evidence>
<protein>
    <submittedName>
        <fullName evidence="2">Uncharacterized protein</fullName>
    </submittedName>
</protein>
<keyword evidence="3" id="KW-1185">Reference proteome</keyword>
<proteinExistence type="predicted"/>
<dbReference type="RefSeq" id="WP_184297562.1">
    <property type="nucleotide sequence ID" value="NZ_JACHLP010000002.1"/>
</dbReference>
<feature type="transmembrane region" description="Helical" evidence="1">
    <location>
        <begin position="117"/>
        <end position="136"/>
    </location>
</feature>
<dbReference type="AlphaFoldDB" id="A0A840L3T8"/>
<evidence type="ECO:0000313" key="2">
    <source>
        <dbReference type="EMBL" id="MBB4842870.1"/>
    </source>
</evidence>
<keyword evidence="1" id="KW-0472">Membrane</keyword>
<organism evidence="2 3">
    <name type="scientific">Roseateles oligotrophus</name>
    <dbReference type="NCBI Taxonomy" id="1769250"/>
    <lineage>
        <taxon>Bacteria</taxon>
        <taxon>Pseudomonadati</taxon>
        <taxon>Pseudomonadota</taxon>
        <taxon>Betaproteobacteria</taxon>
        <taxon>Burkholderiales</taxon>
        <taxon>Sphaerotilaceae</taxon>
        <taxon>Roseateles</taxon>
    </lineage>
</organism>
<comment type="caution">
    <text evidence="2">The sequence shown here is derived from an EMBL/GenBank/DDBJ whole genome shotgun (WGS) entry which is preliminary data.</text>
</comment>
<gene>
    <name evidence="2" type="ORF">HNP55_001385</name>
</gene>
<reference evidence="2 3" key="1">
    <citation type="submission" date="2020-08" db="EMBL/GenBank/DDBJ databases">
        <title>Functional genomics of gut bacteria from endangered species of beetles.</title>
        <authorList>
            <person name="Carlos-Shanley C."/>
        </authorList>
    </citation>
    <scope>NUCLEOTIDE SEQUENCE [LARGE SCALE GENOMIC DNA]</scope>
    <source>
        <strain evidence="2 3">S00239</strain>
    </source>
</reference>
<dbReference type="EMBL" id="JACHLP010000002">
    <property type="protein sequence ID" value="MBB4842870.1"/>
    <property type="molecule type" value="Genomic_DNA"/>
</dbReference>
<name>A0A840L3T8_9BURK</name>